<dbReference type="EMBL" id="MU394283">
    <property type="protein sequence ID" value="KAI6092612.1"/>
    <property type="molecule type" value="Genomic_DNA"/>
</dbReference>
<dbReference type="Proteomes" id="UP001497680">
    <property type="component" value="Unassembled WGS sequence"/>
</dbReference>
<keyword evidence="1" id="KW-0808">Transferase</keyword>
<gene>
    <name evidence="1" type="ORF">F4821DRAFT_137698</name>
</gene>
<protein>
    <submittedName>
        <fullName evidence="1">Ornithine aminotransferase</fullName>
    </submittedName>
</protein>
<keyword evidence="1" id="KW-0032">Aminotransferase</keyword>
<evidence type="ECO:0000313" key="2">
    <source>
        <dbReference type="Proteomes" id="UP001497680"/>
    </source>
</evidence>
<name>A0ACC0DID9_9PEZI</name>
<sequence>MAPHADGPTTHSGNGSTTSSRYHSSSTKGAIDAEQKYAAHNYHPLPVVFARAQGADVWDPEGKHYIDFLSAYSAVNQGHCHPELVKALCEQAGRLTLSSRAFHNDVFPKWAEKVQTMFGYDMVLPMNTGAEAVETAIKIARKWAYKVKGVPQDKAWVFGAEENFHGRTMTAVSLSTDPESKDNYGPYVPNIGATSPSTGKPIRYNNAADLEEVFEAHGKETAAFIVEPIQGEAGVVVPDDDYLAKVHTLCKKHNVLFICDEIQTGIGRTGRMLCSQWSNIKPDMITLGKAISGGMYPVSCVLSSKEIMLVVEPGTHGSTYGGNPLGCAVSIRALELMEEEQLTQKAEKLGNMFRTGLESFNSPVIKTIRGKGLLNAVVIDESKTNGHSAWDLCLLLKERGLLAKPTHGNIIRFAPPLVISEAQLRKAMAIIGDALQELPKMKKHEDVHVGLEN</sequence>
<comment type="caution">
    <text evidence="1">The sequence shown here is derived from an EMBL/GenBank/DDBJ whole genome shotgun (WGS) entry which is preliminary data.</text>
</comment>
<accession>A0ACC0DID9</accession>
<proteinExistence type="predicted"/>
<reference evidence="1 2" key="1">
    <citation type="journal article" date="2022" name="New Phytol.">
        <title>Ecological generalism drives hyperdiversity of secondary metabolite gene clusters in xylarialean endophytes.</title>
        <authorList>
            <person name="Franco M.E.E."/>
            <person name="Wisecaver J.H."/>
            <person name="Arnold A.E."/>
            <person name="Ju Y.M."/>
            <person name="Slot J.C."/>
            <person name="Ahrendt S."/>
            <person name="Moore L.P."/>
            <person name="Eastman K.E."/>
            <person name="Scott K."/>
            <person name="Konkel Z."/>
            <person name="Mondo S.J."/>
            <person name="Kuo A."/>
            <person name="Hayes R.D."/>
            <person name="Haridas S."/>
            <person name="Andreopoulos B."/>
            <person name="Riley R."/>
            <person name="LaButti K."/>
            <person name="Pangilinan J."/>
            <person name="Lipzen A."/>
            <person name="Amirebrahimi M."/>
            <person name="Yan J."/>
            <person name="Adam C."/>
            <person name="Keymanesh K."/>
            <person name="Ng V."/>
            <person name="Louie K."/>
            <person name="Northen T."/>
            <person name="Drula E."/>
            <person name="Henrissat B."/>
            <person name="Hsieh H.M."/>
            <person name="Youens-Clark K."/>
            <person name="Lutzoni F."/>
            <person name="Miadlikowska J."/>
            <person name="Eastwood D.C."/>
            <person name="Hamelin R.C."/>
            <person name="Grigoriev I.V."/>
            <person name="U'Ren J.M."/>
        </authorList>
    </citation>
    <scope>NUCLEOTIDE SEQUENCE [LARGE SCALE GENOMIC DNA]</scope>
    <source>
        <strain evidence="1 2">ER1909</strain>
    </source>
</reference>
<evidence type="ECO:0000313" key="1">
    <source>
        <dbReference type="EMBL" id="KAI6092612.1"/>
    </source>
</evidence>
<keyword evidence="2" id="KW-1185">Reference proteome</keyword>
<organism evidence="1 2">
    <name type="scientific">Hypoxylon rubiginosum</name>
    <dbReference type="NCBI Taxonomy" id="110542"/>
    <lineage>
        <taxon>Eukaryota</taxon>
        <taxon>Fungi</taxon>
        <taxon>Dikarya</taxon>
        <taxon>Ascomycota</taxon>
        <taxon>Pezizomycotina</taxon>
        <taxon>Sordariomycetes</taxon>
        <taxon>Xylariomycetidae</taxon>
        <taxon>Xylariales</taxon>
        <taxon>Hypoxylaceae</taxon>
        <taxon>Hypoxylon</taxon>
    </lineage>
</organism>